<feature type="compositionally biased region" description="Low complexity" evidence="1">
    <location>
        <begin position="7"/>
        <end position="31"/>
    </location>
</feature>
<name>A0A0L0DSI5_THETB</name>
<evidence type="ECO:0000313" key="4">
    <source>
        <dbReference type="EMBL" id="KNC54996.1"/>
    </source>
</evidence>
<protein>
    <recommendedName>
        <fullName evidence="3">Band 7 domain-containing protein</fullName>
    </recommendedName>
</protein>
<evidence type="ECO:0000256" key="2">
    <source>
        <dbReference type="SAM" id="Phobius"/>
    </source>
</evidence>
<dbReference type="AlphaFoldDB" id="A0A0L0DSI5"/>
<keyword evidence="2" id="KW-1133">Transmembrane helix</keyword>
<proteinExistence type="predicted"/>
<dbReference type="Pfam" id="PF01145">
    <property type="entry name" value="Band_7"/>
    <property type="match status" value="1"/>
</dbReference>
<sequence length="436" mass="47570">MSSGANSDYSTYLYSDSESSSSSSQQQGSIGGDSVQLGIFPASQTAEHSSSYSTVAPPSYKNASAVPGAASVAQMETGGTTSAVARKERAWYASWRGWAACGCVLFALIVLILIATIPNGFQYVEWNEYVLMRGVHPHNAGVKTNKVYSNGRYWTGTGYDQLKYPRTFNTIVYKEGSPSGTILAFTDSGIEFSIECSYLYWIIPEQIPLLYSLYPTSYHSRIAALGLRALKNVAPNYSLRQYVTNRDEIQLAMYNSLASELASLCGNVPCVEIRGRRHFQLRRAVVPSQIRSTWLNAAVQNQVNIKQEAEQVRVLVVKETDRLRAEISANITLVNTSAAAEAHRIRTSAVAEADRIRAEANAEAFRIREQAKGSGIQSVLTALNISDSEGTRELLSLLTVMDSTNTDVKSLYQSTSVFSDPSTRVILGASNAVVSV</sequence>
<keyword evidence="2" id="KW-0812">Transmembrane</keyword>
<accession>A0A0L0DSI5</accession>
<gene>
    <name evidence="4" type="ORF">AMSG_10244</name>
</gene>
<dbReference type="RefSeq" id="XP_013753440.1">
    <property type="nucleotide sequence ID" value="XM_013897986.1"/>
</dbReference>
<dbReference type="InterPro" id="IPR001107">
    <property type="entry name" value="Band_7"/>
</dbReference>
<dbReference type="OrthoDB" id="5986675at2759"/>
<evidence type="ECO:0000259" key="3">
    <source>
        <dbReference type="Pfam" id="PF01145"/>
    </source>
</evidence>
<feature type="domain" description="Band 7" evidence="3">
    <location>
        <begin position="147"/>
        <end position="312"/>
    </location>
</feature>
<keyword evidence="2" id="KW-0472">Membrane</keyword>
<evidence type="ECO:0000256" key="1">
    <source>
        <dbReference type="SAM" id="MobiDB-lite"/>
    </source>
</evidence>
<evidence type="ECO:0000313" key="5">
    <source>
        <dbReference type="Proteomes" id="UP000054408"/>
    </source>
</evidence>
<feature type="transmembrane region" description="Helical" evidence="2">
    <location>
        <begin position="95"/>
        <end position="117"/>
    </location>
</feature>
<keyword evidence="5" id="KW-1185">Reference proteome</keyword>
<dbReference type="OMA" id="PNDVQSQ"/>
<dbReference type="EMBL" id="GL349493">
    <property type="protein sequence ID" value="KNC54996.1"/>
    <property type="molecule type" value="Genomic_DNA"/>
</dbReference>
<reference evidence="4 5" key="1">
    <citation type="submission" date="2010-05" db="EMBL/GenBank/DDBJ databases">
        <title>The Genome Sequence of Thecamonas trahens ATCC 50062.</title>
        <authorList>
            <consortium name="The Broad Institute Genome Sequencing Platform"/>
            <person name="Russ C."/>
            <person name="Cuomo C."/>
            <person name="Shea T."/>
            <person name="Young S.K."/>
            <person name="Zeng Q."/>
            <person name="Koehrsen M."/>
            <person name="Haas B."/>
            <person name="Borodovsky M."/>
            <person name="Guigo R."/>
            <person name="Alvarado L."/>
            <person name="Berlin A."/>
            <person name="Bochicchio J."/>
            <person name="Borenstein D."/>
            <person name="Chapman S."/>
            <person name="Chen Z."/>
            <person name="Freedman E."/>
            <person name="Gellesch M."/>
            <person name="Goldberg J."/>
            <person name="Griggs A."/>
            <person name="Gujja S."/>
            <person name="Heilman E."/>
            <person name="Heiman D."/>
            <person name="Hepburn T."/>
            <person name="Howarth C."/>
            <person name="Jen D."/>
            <person name="Larson L."/>
            <person name="Mehta T."/>
            <person name="Park D."/>
            <person name="Pearson M."/>
            <person name="Roberts A."/>
            <person name="Saif S."/>
            <person name="Shenoy N."/>
            <person name="Sisk P."/>
            <person name="Stolte C."/>
            <person name="Sykes S."/>
            <person name="Thomson T."/>
            <person name="Walk T."/>
            <person name="White J."/>
            <person name="Yandava C."/>
            <person name="Burger G."/>
            <person name="Gray M.W."/>
            <person name="Holland P.W.H."/>
            <person name="King N."/>
            <person name="Lang F.B.F."/>
            <person name="Roger A.J."/>
            <person name="Ruiz-Trillo I."/>
            <person name="Lander E."/>
            <person name="Nusbaum C."/>
        </authorList>
    </citation>
    <scope>NUCLEOTIDE SEQUENCE [LARGE SCALE GENOMIC DNA]</scope>
    <source>
        <strain evidence="4 5">ATCC 50062</strain>
    </source>
</reference>
<feature type="region of interest" description="Disordered" evidence="1">
    <location>
        <begin position="1"/>
        <end position="31"/>
    </location>
</feature>
<dbReference type="Proteomes" id="UP000054408">
    <property type="component" value="Unassembled WGS sequence"/>
</dbReference>
<dbReference type="GeneID" id="25568516"/>
<dbReference type="eggNOG" id="ENOG502RY8F">
    <property type="taxonomic scope" value="Eukaryota"/>
</dbReference>
<organism evidence="4 5">
    <name type="scientific">Thecamonas trahens ATCC 50062</name>
    <dbReference type="NCBI Taxonomy" id="461836"/>
    <lineage>
        <taxon>Eukaryota</taxon>
        <taxon>Apusozoa</taxon>
        <taxon>Apusomonadida</taxon>
        <taxon>Apusomonadidae</taxon>
        <taxon>Thecamonas</taxon>
    </lineage>
</organism>